<dbReference type="Gene3D" id="2.40.160.10">
    <property type="entry name" value="Porin"/>
    <property type="match status" value="1"/>
</dbReference>
<evidence type="ECO:0000256" key="7">
    <source>
        <dbReference type="ARBA" id="ARBA00023065"/>
    </source>
</evidence>
<keyword evidence="9" id="KW-0472">Membrane</keyword>
<dbReference type="GO" id="GO:0046930">
    <property type="term" value="C:pore complex"/>
    <property type="evidence" value="ECO:0007669"/>
    <property type="project" value="UniProtKB-KW"/>
</dbReference>
<evidence type="ECO:0000259" key="11">
    <source>
        <dbReference type="Pfam" id="PF07969"/>
    </source>
</evidence>
<feature type="domain" description="Amidohydrolase 3" evidence="11">
    <location>
        <begin position="54"/>
        <end position="132"/>
    </location>
</feature>
<dbReference type="GO" id="GO:0016810">
    <property type="term" value="F:hydrolase activity, acting on carbon-nitrogen (but not peptide) bonds"/>
    <property type="evidence" value="ECO:0007669"/>
    <property type="project" value="InterPro"/>
</dbReference>
<evidence type="ECO:0000256" key="4">
    <source>
        <dbReference type="ARBA" id="ARBA00022452"/>
    </source>
</evidence>
<dbReference type="InterPro" id="IPR011059">
    <property type="entry name" value="Metal-dep_hydrolase_composite"/>
</dbReference>
<accession>A0A6S7C7M8</accession>
<evidence type="ECO:0000259" key="12">
    <source>
        <dbReference type="Pfam" id="PF13609"/>
    </source>
</evidence>
<evidence type="ECO:0000256" key="1">
    <source>
        <dbReference type="ARBA" id="ARBA00004571"/>
    </source>
</evidence>
<evidence type="ECO:0000256" key="2">
    <source>
        <dbReference type="ARBA" id="ARBA00011233"/>
    </source>
</evidence>
<dbReference type="SUPFAM" id="SSF56935">
    <property type="entry name" value="Porins"/>
    <property type="match status" value="1"/>
</dbReference>
<dbReference type="AlphaFoldDB" id="A0A6S7C7M8"/>
<evidence type="ECO:0008006" key="15">
    <source>
        <dbReference type="Google" id="ProtNLM"/>
    </source>
</evidence>
<comment type="subcellular location">
    <subcellularLocation>
        <location evidence="1">Cell outer membrane</location>
        <topology evidence="1">Multi-pass membrane protein</topology>
    </subcellularLocation>
</comment>
<dbReference type="InterPro" id="IPR023614">
    <property type="entry name" value="Porin_dom_sf"/>
</dbReference>
<dbReference type="Proteomes" id="UP000494365">
    <property type="component" value="Unassembled WGS sequence"/>
</dbReference>
<dbReference type="InterPro" id="IPR013108">
    <property type="entry name" value="Amidohydro_3"/>
</dbReference>
<keyword evidence="8" id="KW-0626">Porin</keyword>
<dbReference type="PANTHER" id="PTHR34501:SF9">
    <property type="entry name" value="MAJOR OUTER MEMBRANE PROTEIN P.IA"/>
    <property type="match status" value="1"/>
</dbReference>
<keyword evidence="3" id="KW-0813">Transport</keyword>
<evidence type="ECO:0000256" key="10">
    <source>
        <dbReference type="ARBA" id="ARBA00023237"/>
    </source>
</evidence>
<dbReference type="EMBL" id="CADIKK010000034">
    <property type="protein sequence ID" value="CAB3802941.1"/>
    <property type="molecule type" value="Genomic_DNA"/>
</dbReference>
<evidence type="ECO:0000256" key="5">
    <source>
        <dbReference type="ARBA" id="ARBA00022692"/>
    </source>
</evidence>
<dbReference type="GO" id="GO:0015288">
    <property type="term" value="F:porin activity"/>
    <property type="evidence" value="ECO:0007669"/>
    <property type="project" value="UniProtKB-KW"/>
</dbReference>
<keyword evidence="7" id="KW-0406">Ion transport</keyword>
<evidence type="ECO:0000256" key="3">
    <source>
        <dbReference type="ARBA" id="ARBA00022448"/>
    </source>
</evidence>
<evidence type="ECO:0000256" key="8">
    <source>
        <dbReference type="ARBA" id="ARBA00023114"/>
    </source>
</evidence>
<dbReference type="InterPro" id="IPR033900">
    <property type="entry name" value="Gram_neg_porin_domain"/>
</dbReference>
<dbReference type="GO" id="GO:0006811">
    <property type="term" value="P:monoatomic ion transport"/>
    <property type="evidence" value="ECO:0007669"/>
    <property type="project" value="UniProtKB-KW"/>
</dbReference>
<comment type="subunit">
    <text evidence="2">Homotrimer.</text>
</comment>
<name>A0A6S7C7M8_9BURK</name>
<evidence type="ECO:0000313" key="13">
    <source>
        <dbReference type="EMBL" id="CAB3802941.1"/>
    </source>
</evidence>
<dbReference type="CDD" id="cd00342">
    <property type="entry name" value="gram_neg_porins"/>
    <property type="match status" value="1"/>
</dbReference>
<keyword evidence="6" id="KW-0732">Signal</keyword>
<proteinExistence type="predicted"/>
<feature type="domain" description="Porin" evidence="12">
    <location>
        <begin position="337"/>
        <end position="668"/>
    </location>
</feature>
<dbReference type="PANTHER" id="PTHR34501">
    <property type="entry name" value="PROTEIN YDDL-RELATED"/>
    <property type="match status" value="1"/>
</dbReference>
<dbReference type="RefSeq" id="WP_217469166.1">
    <property type="nucleotide sequence ID" value="NZ_CADIKK010000034.1"/>
</dbReference>
<organism evidence="13 14">
    <name type="scientific">Paraburkholderia ultramafica</name>
    <dbReference type="NCBI Taxonomy" id="1544867"/>
    <lineage>
        <taxon>Bacteria</taxon>
        <taxon>Pseudomonadati</taxon>
        <taxon>Pseudomonadota</taxon>
        <taxon>Betaproteobacteria</taxon>
        <taxon>Burkholderiales</taxon>
        <taxon>Burkholderiaceae</taxon>
        <taxon>Paraburkholderia</taxon>
    </lineage>
</organism>
<gene>
    <name evidence="13" type="ORF">LMG28614_05706</name>
</gene>
<evidence type="ECO:0000256" key="6">
    <source>
        <dbReference type="ARBA" id="ARBA00022729"/>
    </source>
</evidence>
<dbReference type="InterPro" id="IPR050298">
    <property type="entry name" value="Gram-neg_bact_OMP"/>
</dbReference>
<dbReference type="GO" id="GO:0009279">
    <property type="term" value="C:cell outer membrane"/>
    <property type="evidence" value="ECO:0007669"/>
    <property type="project" value="UniProtKB-SubCell"/>
</dbReference>
<sequence length="699" mass="76524">MTVQTTDAVDADAIFFNGKIATQHDKRSFATATARTSQGNDREMMRYTHSSTRCIDLQGRIVFPGVNDSHLHVIRGGLNFNMELRWGGVPSLADALDMLRRRGGVHGAVRHWKSSMRLRWTPPCSSLHRYDSAARGWLHEGSLESGKEIEDFAKWEKMTKPGVGDEFLRMSGAGERPVFSAADIEDFLEPSPALPATLESERAAVVKQFVQNRWPFRLHAVSDESISHLLHVFEQVNREVPLDSLRWIFAPRETISGIPFAQVQMRTPDAQAGSAPRVVGGKPTSPCNKDQYWWRYALLLGFTAAAQRRKLRLAITFPWTSAKPRRNRCDMVRSLVAVFVAAALNGEATAQSSVTLSGSLDNGLTYINNDGGHHHVKIDSGASLPNFWTLSGKEDLGGGNVALFELSSNFDLNNGQTRAPNTIFGRRAWVGLQTSYGTVSLGKQWDFTGEFFNQFNVSVLGTGYGIHLGDLDRTNNDRLTNSVKYVSPTLWGGFSFGAMYGFRSPGQGIHDGSGWSAGAQYVNGPLAMAVAYTFVANPVLDPYAQTGTHTFLGVPVATVVDNTATVLEPSLQIDSLGTLGVGASYAIGNLTLYGNFTNTALKNPGKKSFMRVYEGGVTYQMTLDVMVFGGYQHTTFEDHAWNQVSAGVLYFLSKRTNLYLASDYIKASAGVDPVLGAATFAPSLSREQAAVRVGIHTFF</sequence>
<dbReference type="Pfam" id="PF13609">
    <property type="entry name" value="Porin_4"/>
    <property type="match status" value="1"/>
</dbReference>
<dbReference type="Pfam" id="PF07969">
    <property type="entry name" value="Amidohydro_3"/>
    <property type="match status" value="1"/>
</dbReference>
<evidence type="ECO:0000256" key="9">
    <source>
        <dbReference type="ARBA" id="ARBA00023136"/>
    </source>
</evidence>
<keyword evidence="14" id="KW-1185">Reference proteome</keyword>
<keyword evidence="10" id="KW-0998">Cell outer membrane</keyword>
<dbReference type="Gene3D" id="2.30.40.10">
    <property type="entry name" value="Urease, subunit C, domain 1"/>
    <property type="match status" value="1"/>
</dbReference>
<reference evidence="13 14" key="1">
    <citation type="submission" date="2020-04" db="EMBL/GenBank/DDBJ databases">
        <authorList>
            <person name="De Canck E."/>
        </authorList>
    </citation>
    <scope>NUCLEOTIDE SEQUENCE [LARGE SCALE GENOMIC DNA]</scope>
    <source>
        <strain evidence="13 14">LMG 28614</strain>
    </source>
</reference>
<evidence type="ECO:0000313" key="14">
    <source>
        <dbReference type="Proteomes" id="UP000494365"/>
    </source>
</evidence>
<keyword evidence="5" id="KW-0812">Transmembrane</keyword>
<keyword evidence="4" id="KW-1134">Transmembrane beta strand</keyword>
<protein>
    <recommendedName>
        <fullName evidence="15">Amidohydrolase 3 domain-containing protein</fullName>
    </recommendedName>
</protein>